<keyword evidence="3" id="KW-1003">Cell membrane</keyword>
<feature type="transmembrane region" description="Helical" evidence="7">
    <location>
        <begin position="115"/>
        <end position="137"/>
    </location>
</feature>
<dbReference type="PANTHER" id="PTHR30151">
    <property type="entry name" value="ALKANE SULFONATE ABC TRANSPORTER-RELATED, MEMBRANE SUBUNIT"/>
    <property type="match status" value="1"/>
</dbReference>
<evidence type="ECO:0000256" key="3">
    <source>
        <dbReference type="ARBA" id="ARBA00022475"/>
    </source>
</evidence>
<keyword evidence="6 7" id="KW-0472">Membrane</keyword>
<dbReference type="RefSeq" id="WP_197676515.1">
    <property type="nucleotide sequence ID" value="NZ_LT629710.1"/>
</dbReference>
<evidence type="ECO:0000256" key="5">
    <source>
        <dbReference type="ARBA" id="ARBA00022989"/>
    </source>
</evidence>
<comment type="subcellular location">
    <subcellularLocation>
        <location evidence="1 7">Cell membrane</location>
        <topology evidence="1 7">Multi-pass membrane protein</topology>
    </subcellularLocation>
</comment>
<dbReference type="GO" id="GO:0055085">
    <property type="term" value="P:transmembrane transport"/>
    <property type="evidence" value="ECO:0007669"/>
    <property type="project" value="InterPro"/>
</dbReference>
<dbReference type="EMBL" id="LT629710">
    <property type="protein sequence ID" value="SDO86058.1"/>
    <property type="molecule type" value="Genomic_DNA"/>
</dbReference>
<keyword evidence="5 7" id="KW-1133">Transmembrane helix</keyword>
<feature type="transmembrane region" description="Helical" evidence="7">
    <location>
        <begin position="204"/>
        <end position="223"/>
    </location>
</feature>
<evidence type="ECO:0000313" key="9">
    <source>
        <dbReference type="EMBL" id="SDO86058.1"/>
    </source>
</evidence>
<dbReference type="InterPro" id="IPR000515">
    <property type="entry name" value="MetI-like"/>
</dbReference>
<comment type="similarity">
    <text evidence="7">Belongs to the binding-protein-dependent transport system permease family.</text>
</comment>
<organism evidence="9 10">
    <name type="scientific">Nakamurella panacisegetis</name>
    <dbReference type="NCBI Taxonomy" id="1090615"/>
    <lineage>
        <taxon>Bacteria</taxon>
        <taxon>Bacillati</taxon>
        <taxon>Actinomycetota</taxon>
        <taxon>Actinomycetes</taxon>
        <taxon>Nakamurellales</taxon>
        <taxon>Nakamurellaceae</taxon>
        <taxon>Nakamurella</taxon>
    </lineage>
</organism>
<proteinExistence type="inferred from homology"/>
<name>A0A1H0N025_9ACTN</name>
<dbReference type="PANTHER" id="PTHR30151:SF20">
    <property type="entry name" value="ABC TRANSPORTER PERMEASE PROTEIN HI_0355-RELATED"/>
    <property type="match status" value="1"/>
</dbReference>
<keyword evidence="10" id="KW-1185">Reference proteome</keyword>
<feature type="transmembrane region" description="Helical" evidence="7">
    <location>
        <begin position="86"/>
        <end position="109"/>
    </location>
</feature>
<keyword evidence="2 7" id="KW-0813">Transport</keyword>
<reference evidence="9 10" key="1">
    <citation type="submission" date="2016-10" db="EMBL/GenBank/DDBJ databases">
        <authorList>
            <person name="de Groot N.N."/>
        </authorList>
    </citation>
    <scope>NUCLEOTIDE SEQUENCE [LARGE SCALE GENOMIC DNA]</scope>
    <source>
        <strain evidence="10">P4-7,KCTC 19426,CECT 7604</strain>
    </source>
</reference>
<accession>A0A1H0N025</accession>
<dbReference type="STRING" id="1090615.SAMN04515671_2154"/>
<feature type="transmembrane region" description="Helical" evidence="7">
    <location>
        <begin position="243"/>
        <end position="266"/>
    </location>
</feature>
<evidence type="ECO:0000313" key="10">
    <source>
        <dbReference type="Proteomes" id="UP000198741"/>
    </source>
</evidence>
<dbReference type="Pfam" id="PF00528">
    <property type="entry name" value="BPD_transp_1"/>
    <property type="match status" value="1"/>
</dbReference>
<feature type="domain" description="ABC transmembrane type-1" evidence="8">
    <location>
        <begin position="81"/>
        <end position="266"/>
    </location>
</feature>
<dbReference type="AlphaFoldDB" id="A0A1H0N025"/>
<evidence type="ECO:0000256" key="4">
    <source>
        <dbReference type="ARBA" id="ARBA00022692"/>
    </source>
</evidence>
<feature type="transmembrane region" description="Helical" evidence="7">
    <location>
        <begin position="28"/>
        <end position="46"/>
    </location>
</feature>
<evidence type="ECO:0000256" key="1">
    <source>
        <dbReference type="ARBA" id="ARBA00004651"/>
    </source>
</evidence>
<sequence length="279" mass="29051">MSAPPAESAATLDPVRSGVSLLRRTGSVFGFVWPPIVLGLVVLALWQWVTKAFDVQTFVLPAPSDIGSALGGNLHRIYLAAGKTGANALAGLLLGTFLAVIAAALSARLRIADELITPLAAAAATMPIVVLAPIFNTMFDSTSTWPRRLVVTVATFVPVFVNSVRGLKQLSPVHAELMSSYAAGGLAVLRYVRIPGALPHFFTGLRLAASLSVISAVVAEYFGGLQTGLGPKITSAVAASDYALAWAYVVGAIVLGLLFFLAALLVETLAMRARQGPVS</sequence>
<dbReference type="PROSITE" id="PS50928">
    <property type="entry name" value="ABC_TM1"/>
    <property type="match status" value="1"/>
</dbReference>
<keyword evidence="4 7" id="KW-0812">Transmembrane</keyword>
<gene>
    <name evidence="9" type="ORF">SAMN04515671_2154</name>
</gene>
<dbReference type="Proteomes" id="UP000198741">
    <property type="component" value="Chromosome I"/>
</dbReference>
<evidence type="ECO:0000256" key="2">
    <source>
        <dbReference type="ARBA" id="ARBA00022448"/>
    </source>
</evidence>
<dbReference type="Gene3D" id="1.10.3720.10">
    <property type="entry name" value="MetI-like"/>
    <property type="match status" value="1"/>
</dbReference>
<evidence type="ECO:0000256" key="7">
    <source>
        <dbReference type="RuleBase" id="RU363032"/>
    </source>
</evidence>
<evidence type="ECO:0000256" key="6">
    <source>
        <dbReference type="ARBA" id="ARBA00023136"/>
    </source>
</evidence>
<evidence type="ECO:0000259" key="8">
    <source>
        <dbReference type="PROSITE" id="PS50928"/>
    </source>
</evidence>
<dbReference type="InterPro" id="IPR035906">
    <property type="entry name" value="MetI-like_sf"/>
</dbReference>
<dbReference type="SUPFAM" id="SSF161098">
    <property type="entry name" value="MetI-like"/>
    <property type="match status" value="1"/>
</dbReference>
<protein>
    <submittedName>
        <fullName evidence="9">NitT/TauT family transport system permease protein</fullName>
    </submittedName>
</protein>
<dbReference type="GO" id="GO:0005886">
    <property type="term" value="C:plasma membrane"/>
    <property type="evidence" value="ECO:0007669"/>
    <property type="project" value="UniProtKB-SubCell"/>
</dbReference>